<reference evidence="1" key="2">
    <citation type="journal article" date="2015" name="Fish Shellfish Immunol.">
        <title>Early steps in the European eel (Anguilla anguilla)-Vibrio vulnificus interaction in the gills: Role of the RtxA13 toxin.</title>
        <authorList>
            <person name="Callol A."/>
            <person name="Pajuelo D."/>
            <person name="Ebbesson L."/>
            <person name="Teles M."/>
            <person name="MacKenzie S."/>
            <person name="Amaro C."/>
        </authorList>
    </citation>
    <scope>NUCLEOTIDE SEQUENCE</scope>
</reference>
<protein>
    <submittedName>
        <fullName evidence="1">Uncharacterized protein</fullName>
    </submittedName>
</protein>
<evidence type="ECO:0000313" key="1">
    <source>
        <dbReference type="EMBL" id="JAH21819.1"/>
    </source>
</evidence>
<proteinExistence type="predicted"/>
<accession>A0A0E9QYA3</accession>
<organism evidence="1">
    <name type="scientific">Anguilla anguilla</name>
    <name type="common">European freshwater eel</name>
    <name type="synonym">Muraena anguilla</name>
    <dbReference type="NCBI Taxonomy" id="7936"/>
    <lineage>
        <taxon>Eukaryota</taxon>
        <taxon>Metazoa</taxon>
        <taxon>Chordata</taxon>
        <taxon>Craniata</taxon>
        <taxon>Vertebrata</taxon>
        <taxon>Euteleostomi</taxon>
        <taxon>Actinopterygii</taxon>
        <taxon>Neopterygii</taxon>
        <taxon>Teleostei</taxon>
        <taxon>Anguilliformes</taxon>
        <taxon>Anguillidae</taxon>
        <taxon>Anguilla</taxon>
    </lineage>
</organism>
<reference evidence="1" key="1">
    <citation type="submission" date="2014-11" db="EMBL/GenBank/DDBJ databases">
        <authorList>
            <person name="Amaro Gonzalez C."/>
        </authorList>
    </citation>
    <scope>NUCLEOTIDE SEQUENCE</scope>
</reference>
<name>A0A0E9QYA3_ANGAN</name>
<dbReference type="EMBL" id="GBXM01086758">
    <property type="protein sequence ID" value="JAH21819.1"/>
    <property type="molecule type" value="Transcribed_RNA"/>
</dbReference>
<dbReference type="AlphaFoldDB" id="A0A0E9QYA3"/>
<sequence length="39" mass="4414">MYINIYGSNLIVNGSFHRLSCSPLSGKLTQIIVYSSWHN</sequence>